<organism evidence="8 9">
    <name type="scientific">Mycoplasmoides fastidiosum</name>
    <dbReference type="NCBI Taxonomy" id="92758"/>
    <lineage>
        <taxon>Bacteria</taxon>
        <taxon>Bacillati</taxon>
        <taxon>Mycoplasmatota</taxon>
        <taxon>Mycoplasmoidales</taxon>
        <taxon>Mycoplasmoidaceae</taxon>
        <taxon>Mycoplasmoides</taxon>
    </lineage>
</organism>
<comment type="function">
    <text evidence="6">This protein binds to the 23S rRNA, and is important in its secondary structure. It is located near the subunit interface in the base of the L7/L12 stalk, and near the tRNA binding site of the peptidyltransferase center.</text>
</comment>
<keyword evidence="1 5" id="KW-0689">Ribosomal protein</keyword>
<evidence type="ECO:0000256" key="3">
    <source>
        <dbReference type="ARBA" id="ARBA00035454"/>
    </source>
</evidence>
<evidence type="ECO:0000313" key="9">
    <source>
        <dbReference type="Proteomes" id="UP001240643"/>
    </source>
</evidence>
<dbReference type="InterPro" id="IPR036789">
    <property type="entry name" value="Ribosomal_uL6-like_a/b-dom_sf"/>
</dbReference>
<dbReference type="PANTHER" id="PTHR11655">
    <property type="entry name" value="60S/50S RIBOSOMAL PROTEIN L6/L9"/>
    <property type="match status" value="1"/>
</dbReference>
<dbReference type="InterPro" id="IPR002358">
    <property type="entry name" value="Ribosomal_uL6_CS"/>
</dbReference>
<feature type="domain" description="Large ribosomal subunit protein uL6 alpha-beta" evidence="7">
    <location>
        <begin position="92"/>
        <end position="165"/>
    </location>
</feature>
<comment type="similarity">
    <text evidence="5">Belongs to the universal ribosomal protein uL6 family.</text>
</comment>
<dbReference type="NCBIfam" id="TIGR03654">
    <property type="entry name" value="L6_bact"/>
    <property type="match status" value="1"/>
</dbReference>
<dbReference type="PRINTS" id="PR00059">
    <property type="entry name" value="RIBOSOMALL6"/>
</dbReference>
<name>A0ABU0LY34_9BACT</name>
<proteinExistence type="inferred from homology"/>
<dbReference type="Proteomes" id="UP001240643">
    <property type="component" value="Unassembled WGS sequence"/>
</dbReference>
<evidence type="ECO:0000259" key="7">
    <source>
        <dbReference type="Pfam" id="PF00347"/>
    </source>
</evidence>
<evidence type="ECO:0000313" key="8">
    <source>
        <dbReference type="EMBL" id="MDQ0513619.1"/>
    </source>
</evidence>
<dbReference type="Gene3D" id="3.90.930.12">
    <property type="entry name" value="Ribosomal protein L6, alpha-beta domain"/>
    <property type="match status" value="2"/>
</dbReference>
<keyword evidence="6" id="KW-0699">rRNA-binding</keyword>
<dbReference type="PIRSF" id="PIRSF002162">
    <property type="entry name" value="Ribosomal_L6"/>
    <property type="match status" value="1"/>
</dbReference>
<keyword evidence="2 5" id="KW-0687">Ribonucleoprotein</keyword>
<protein>
    <recommendedName>
        <fullName evidence="3 4">50S ribosomal protein L6</fullName>
    </recommendedName>
</protein>
<accession>A0ABU0LY34</accession>
<keyword evidence="6" id="KW-0694">RNA-binding</keyword>
<keyword evidence="9" id="KW-1185">Reference proteome</keyword>
<dbReference type="SUPFAM" id="SSF56053">
    <property type="entry name" value="Ribosomal protein L6"/>
    <property type="match status" value="2"/>
</dbReference>
<dbReference type="InterPro" id="IPR019906">
    <property type="entry name" value="Ribosomal_uL6_bac-type"/>
</dbReference>
<evidence type="ECO:0000256" key="2">
    <source>
        <dbReference type="ARBA" id="ARBA00023274"/>
    </source>
</evidence>
<dbReference type="InterPro" id="IPR000702">
    <property type="entry name" value="Ribosomal_uL6-like"/>
</dbReference>
<gene>
    <name evidence="8" type="ORF">J2Z62_000057</name>
</gene>
<evidence type="ECO:0000256" key="4">
    <source>
        <dbReference type="NCBIfam" id="TIGR03654"/>
    </source>
</evidence>
<comment type="caution">
    <text evidence="8">The sequence shown here is derived from an EMBL/GenBank/DDBJ whole genome shotgun (WGS) entry which is preliminary data.</text>
</comment>
<evidence type="ECO:0000256" key="1">
    <source>
        <dbReference type="ARBA" id="ARBA00022980"/>
    </source>
</evidence>
<evidence type="ECO:0000256" key="6">
    <source>
        <dbReference type="RuleBase" id="RU003870"/>
    </source>
</evidence>
<reference evidence="8" key="1">
    <citation type="submission" date="2023-07" db="EMBL/GenBank/DDBJ databases">
        <title>Genomic Encyclopedia of Type Strains, Phase IV (KMG-IV): sequencing the most valuable type-strain genomes for metagenomic binning, comparative biology and taxonomic classification.</title>
        <authorList>
            <person name="Goeker M."/>
        </authorList>
    </citation>
    <scope>NUCLEOTIDE SEQUENCE [LARGE SCALE GENOMIC DNA]</scope>
    <source>
        <strain evidence="8">DSM 21204</strain>
    </source>
</reference>
<dbReference type="RefSeq" id="WP_256547683.1">
    <property type="nucleotide sequence ID" value="NZ_CP101809.1"/>
</dbReference>
<dbReference type="InterPro" id="IPR020040">
    <property type="entry name" value="Ribosomal_uL6_a/b-dom"/>
</dbReference>
<dbReference type="GO" id="GO:0005840">
    <property type="term" value="C:ribosome"/>
    <property type="evidence" value="ECO:0007669"/>
    <property type="project" value="UniProtKB-KW"/>
</dbReference>
<dbReference type="EMBL" id="JAUSWO010000001">
    <property type="protein sequence ID" value="MDQ0513619.1"/>
    <property type="molecule type" value="Genomic_DNA"/>
</dbReference>
<sequence>MSRIGNRILAVPGNIKVLLDRNLITVTNGTDQVVMKYNEHLVKIHLTDSTVSTAKANSSKESRMQYGTINALIKNAIEGLSTGFSKTLKMTGVGYKAALVGDKLVLTLGFSHPIEIVIPAAIKVELVSPTELKISSFHKELLGEFAANIRKWRKPEPYKGKGIAYADEQILRKVGKTSEGGKGKK</sequence>
<dbReference type="Pfam" id="PF00347">
    <property type="entry name" value="Ribosomal_L6"/>
    <property type="match status" value="1"/>
</dbReference>
<evidence type="ECO:0000256" key="5">
    <source>
        <dbReference type="RuleBase" id="RU003869"/>
    </source>
</evidence>
<dbReference type="PANTHER" id="PTHR11655:SF14">
    <property type="entry name" value="LARGE RIBOSOMAL SUBUNIT PROTEIN UL6M"/>
    <property type="match status" value="1"/>
</dbReference>
<dbReference type="PROSITE" id="PS00525">
    <property type="entry name" value="RIBOSOMAL_L6_1"/>
    <property type="match status" value="1"/>
</dbReference>